<keyword evidence="2" id="KW-1185">Reference proteome</keyword>
<organism evidence="1 2">
    <name type="scientific">Pseudoteredinibacter isoporae</name>
    <dbReference type="NCBI Taxonomy" id="570281"/>
    <lineage>
        <taxon>Bacteria</taxon>
        <taxon>Pseudomonadati</taxon>
        <taxon>Pseudomonadota</taxon>
        <taxon>Gammaproteobacteria</taxon>
        <taxon>Cellvibrionales</taxon>
        <taxon>Cellvibrionaceae</taxon>
        <taxon>Pseudoteredinibacter</taxon>
    </lineage>
</organism>
<protein>
    <submittedName>
        <fullName evidence="1">Pimeloyl-ACP methyl ester carboxylesterase</fullName>
    </submittedName>
</protein>
<evidence type="ECO:0000313" key="1">
    <source>
        <dbReference type="EMBL" id="MBB6522280.1"/>
    </source>
</evidence>
<comment type="caution">
    <text evidence="1">The sequence shown here is derived from an EMBL/GenBank/DDBJ whole genome shotgun (WGS) entry which is preliminary data.</text>
</comment>
<proteinExistence type="predicted"/>
<sequence>MTNRLILLPGMDGSGQLFDSFVSQLRQLKPTVMALPQSGPQSYEHLATIISDQLPSEPYYLLAESFSGGIVAQLNKEALSSCKAIVFVASFLQSPCPSAVKLAQHFPIHFLAKFPLSTLVHKLLFLGPYAPKGIIEDFKTAIEKVPESTLKARLQVIYNSKLPGGAIDIPAVYINPTSDRLVNDGHAEDFKKVHSNLKVIDIEGPHFILQAKPLECAKLIELAVKKIKELDE</sequence>
<dbReference type="Proteomes" id="UP000528457">
    <property type="component" value="Unassembled WGS sequence"/>
</dbReference>
<dbReference type="AlphaFoldDB" id="A0A7X0JVM4"/>
<reference evidence="1 2" key="1">
    <citation type="submission" date="2020-08" db="EMBL/GenBank/DDBJ databases">
        <title>Genomic Encyclopedia of Type Strains, Phase IV (KMG-IV): sequencing the most valuable type-strain genomes for metagenomic binning, comparative biology and taxonomic classification.</title>
        <authorList>
            <person name="Goeker M."/>
        </authorList>
    </citation>
    <scope>NUCLEOTIDE SEQUENCE [LARGE SCALE GENOMIC DNA]</scope>
    <source>
        <strain evidence="1 2">DSM 22368</strain>
    </source>
</reference>
<dbReference type="SUPFAM" id="SSF53474">
    <property type="entry name" value="alpha/beta-Hydrolases"/>
    <property type="match status" value="1"/>
</dbReference>
<dbReference type="EMBL" id="JACHHT010000002">
    <property type="protein sequence ID" value="MBB6522280.1"/>
    <property type="molecule type" value="Genomic_DNA"/>
</dbReference>
<dbReference type="InParanoid" id="A0A7X0JVM4"/>
<evidence type="ECO:0000313" key="2">
    <source>
        <dbReference type="Proteomes" id="UP000528457"/>
    </source>
</evidence>
<accession>A0A7X0JVM4</accession>
<gene>
    <name evidence="1" type="ORF">HNR48_002565</name>
</gene>
<dbReference type="InterPro" id="IPR029058">
    <property type="entry name" value="AB_hydrolase_fold"/>
</dbReference>
<dbReference type="RefSeq" id="WP_166846246.1">
    <property type="nucleotide sequence ID" value="NZ_JAAONY010000002.1"/>
</dbReference>
<name>A0A7X0JVM4_9GAMM</name>
<dbReference type="Gene3D" id="3.40.50.1820">
    <property type="entry name" value="alpha/beta hydrolase"/>
    <property type="match status" value="1"/>
</dbReference>